<dbReference type="RefSeq" id="YP_009113056.1">
    <property type="nucleotide sequence ID" value="NC_026014.1"/>
</dbReference>
<evidence type="ECO:0000256" key="1">
    <source>
        <dbReference type="SAM" id="MobiDB-lite"/>
    </source>
</evidence>
<organism evidence="2 3">
    <name type="scientific">Escherichia phage P88</name>
    <dbReference type="NCBI Taxonomy" id="1567486"/>
    <lineage>
        <taxon>Viruses</taxon>
        <taxon>Duplodnaviria</taxon>
        <taxon>Heunggongvirae</taxon>
        <taxon>Uroviricota</taxon>
        <taxon>Caudoviricetes</taxon>
        <taxon>Peduoviridae</taxon>
        <taxon>Xuanwuvirus</taxon>
        <taxon>Xuanwuvirus P88</taxon>
    </lineage>
</organism>
<reference evidence="2 3" key="1">
    <citation type="submission" date="2014-10" db="EMBL/GenBank/DDBJ databases">
        <title>Mutant Induction and Functional Module Analysis of Escherichia coli Prophage.</title>
        <authorList>
            <person name="Chen M."/>
            <person name="Zhang W."/>
        </authorList>
    </citation>
    <scope>NUCLEOTIDE SEQUENCE [LARGE SCALE GENOMIC DNA]</scope>
</reference>
<dbReference type="Proteomes" id="UP000030927">
    <property type="component" value="Segment"/>
</dbReference>
<keyword evidence="3" id="KW-1185">Reference proteome</keyword>
<proteinExistence type="predicted"/>
<dbReference type="EMBL" id="KP063541">
    <property type="protein sequence ID" value="AIZ95121.1"/>
    <property type="molecule type" value="Genomic_DNA"/>
</dbReference>
<name>A0A0A7NPT3_9CAUD</name>
<evidence type="ECO:0000313" key="2">
    <source>
        <dbReference type="EMBL" id="AIZ95121.1"/>
    </source>
</evidence>
<accession>A0A0A7NPT3</accession>
<evidence type="ECO:0000313" key="3">
    <source>
        <dbReference type="Proteomes" id="UP000030927"/>
    </source>
</evidence>
<sequence length="62" mass="6729">MVRRTGFPQPATTEPGPTEVGPVRPTIIRVRKRRGDTVRTKKPLARLCAVVVSGVEIPAPVL</sequence>
<feature type="region of interest" description="Disordered" evidence="1">
    <location>
        <begin position="1"/>
        <end position="23"/>
    </location>
</feature>
<protein>
    <submittedName>
        <fullName evidence="2">Uncharacterized protein</fullName>
    </submittedName>
</protein>
<dbReference type="KEGG" id="vg:22807914"/>
<dbReference type="GeneID" id="22807914"/>